<reference evidence="8 9" key="1">
    <citation type="submission" date="2016-06" db="EMBL/GenBank/DDBJ databases">
        <authorList>
            <person name="Kjaerup R.B."/>
            <person name="Dalgaard T.S."/>
            <person name="Juul-Madsen H.R."/>
        </authorList>
    </citation>
    <scope>NUCLEOTIDE SEQUENCE [LARGE SCALE GENOMIC DNA]</scope>
    <source>
        <strain evidence="8 9">DSM 43821</strain>
    </source>
</reference>
<evidence type="ECO:0000313" key="9">
    <source>
        <dbReference type="Proteomes" id="UP000198228"/>
    </source>
</evidence>
<evidence type="ECO:0000256" key="5">
    <source>
        <dbReference type="ARBA" id="ARBA00023098"/>
    </source>
</evidence>
<dbReference type="GO" id="GO:0008610">
    <property type="term" value="P:lipid biosynthetic process"/>
    <property type="evidence" value="ECO:0007669"/>
    <property type="project" value="InterPro"/>
</dbReference>
<evidence type="ECO:0000256" key="6">
    <source>
        <dbReference type="SAM" id="MobiDB-lite"/>
    </source>
</evidence>
<accession>A0A1C5A984</accession>
<dbReference type="InterPro" id="IPR020803">
    <property type="entry name" value="MeTfrase_dom"/>
</dbReference>
<evidence type="ECO:0000256" key="1">
    <source>
        <dbReference type="ARBA" id="ARBA00010815"/>
    </source>
</evidence>
<evidence type="ECO:0000256" key="3">
    <source>
        <dbReference type="ARBA" id="ARBA00022679"/>
    </source>
</evidence>
<feature type="region of interest" description="Disordered" evidence="6">
    <location>
        <begin position="1"/>
        <end position="27"/>
    </location>
</feature>
<dbReference type="Pfam" id="PF02353">
    <property type="entry name" value="CMAS"/>
    <property type="match status" value="1"/>
</dbReference>
<proteinExistence type="inferred from homology"/>
<dbReference type="PIRSF" id="PIRSF003085">
    <property type="entry name" value="CMAS"/>
    <property type="match status" value="1"/>
</dbReference>
<dbReference type="Proteomes" id="UP000198228">
    <property type="component" value="Chromosome I"/>
</dbReference>
<dbReference type="CDD" id="cd02440">
    <property type="entry name" value="AdoMet_MTases"/>
    <property type="match status" value="1"/>
</dbReference>
<protein>
    <submittedName>
        <fullName evidence="8">Cyclopropane-fatty-acyl-phospholipid synthase</fullName>
    </submittedName>
</protein>
<sequence length="448" mass="49062">MSLTDREQGASSSPATPPPAGGRRGGPTVADVVRALTTGELPVRVTGYDGSAIGPADSGITLSICSERGLTYLLTAPGDLGMARAYVSGDLQLHGVHPGDPYEALRVLKDELRVRTPSLAEGLALVRGLGWERLLPPPPPPQEAQPRWRRVMNGLRHSRLRDSTAISHHYDVSNAFYEKVLGPSMTYTCAVFHSPGDTLEQAQAAKYDLVAGKLALKPGMRLLDVGCGWGGMVRHAAREYGVKALGVTLSREQARWAQAAIEREGLTELAEVRHLDYRDAPRQQFDVVSSIGLTEHIGVRNYPAYFGALRDRLRPDGRLLNHCITRADNRAPHRSGAFIDRYVFPDGELAGPGRLISEIHDVGLEVHHEENLRQHYALTLAAWCRNLVENWDFCVSEVGQGTARVWGLYMAGSRLAFETNGIQLHQVLATRNGPAGETSYPLRPDWTP</sequence>
<dbReference type="InterPro" id="IPR003333">
    <property type="entry name" value="CMAS"/>
</dbReference>
<dbReference type="GO" id="GO:0008168">
    <property type="term" value="F:methyltransferase activity"/>
    <property type="evidence" value="ECO:0007669"/>
    <property type="project" value="UniProtKB-KW"/>
</dbReference>
<dbReference type="GO" id="GO:0032259">
    <property type="term" value="P:methylation"/>
    <property type="evidence" value="ECO:0007669"/>
    <property type="project" value="UniProtKB-KW"/>
</dbReference>
<evidence type="ECO:0000256" key="2">
    <source>
        <dbReference type="ARBA" id="ARBA00022603"/>
    </source>
</evidence>
<comment type="similarity">
    <text evidence="1">Belongs to the CFA/CMAS family.</text>
</comment>
<keyword evidence="5" id="KW-0443">Lipid metabolism</keyword>
<evidence type="ECO:0000256" key="4">
    <source>
        <dbReference type="ARBA" id="ARBA00022691"/>
    </source>
</evidence>
<evidence type="ECO:0000313" key="8">
    <source>
        <dbReference type="EMBL" id="SCF41812.1"/>
    </source>
</evidence>
<dbReference type="InterPro" id="IPR029063">
    <property type="entry name" value="SAM-dependent_MTases_sf"/>
</dbReference>
<evidence type="ECO:0000259" key="7">
    <source>
        <dbReference type="SMART" id="SM00828"/>
    </source>
</evidence>
<dbReference type="EMBL" id="LT607410">
    <property type="protein sequence ID" value="SCF41812.1"/>
    <property type="molecule type" value="Genomic_DNA"/>
</dbReference>
<organism evidence="8 9">
    <name type="scientific">Micromonospora purpureochromogenes</name>
    <dbReference type="NCBI Taxonomy" id="47872"/>
    <lineage>
        <taxon>Bacteria</taxon>
        <taxon>Bacillati</taxon>
        <taxon>Actinomycetota</taxon>
        <taxon>Actinomycetes</taxon>
        <taxon>Micromonosporales</taxon>
        <taxon>Micromonosporaceae</taxon>
        <taxon>Micromonospora</taxon>
    </lineage>
</organism>
<dbReference type="AlphaFoldDB" id="A0A1C5A984"/>
<keyword evidence="4" id="KW-0949">S-adenosyl-L-methionine</keyword>
<keyword evidence="2" id="KW-0489">Methyltransferase</keyword>
<dbReference type="SUPFAM" id="SSF53335">
    <property type="entry name" value="S-adenosyl-L-methionine-dependent methyltransferases"/>
    <property type="match status" value="1"/>
</dbReference>
<name>A0A1C5A984_9ACTN</name>
<dbReference type="PANTHER" id="PTHR43667">
    <property type="entry name" value="CYCLOPROPANE-FATTY-ACYL-PHOSPHOLIPID SYNTHASE"/>
    <property type="match status" value="1"/>
</dbReference>
<keyword evidence="3" id="KW-0808">Transferase</keyword>
<gene>
    <name evidence="8" type="ORF">GA0074696_5592</name>
</gene>
<feature type="domain" description="Polyketide synthase-like methyltransferase" evidence="7">
    <location>
        <begin position="176"/>
        <end position="429"/>
    </location>
</feature>
<dbReference type="InterPro" id="IPR050723">
    <property type="entry name" value="CFA/CMAS"/>
</dbReference>
<dbReference type="SMART" id="SM00828">
    <property type="entry name" value="PKS_MT"/>
    <property type="match status" value="1"/>
</dbReference>
<dbReference type="PANTHER" id="PTHR43667:SF1">
    <property type="entry name" value="CYCLOPROPANE-FATTY-ACYL-PHOSPHOLIPID SYNTHASE"/>
    <property type="match status" value="1"/>
</dbReference>
<dbReference type="Gene3D" id="3.40.50.150">
    <property type="entry name" value="Vaccinia Virus protein VP39"/>
    <property type="match status" value="1"/>
</dbReference>
<dbReference type="RefSeq" id="WP_088963795.1">
    <property type="nucleotide sequence ID" value="NZ_LT607410.1"/>
</dbReference>